<dbReference type="PATRIC" id="fig|1204725.3.peg.833"/>
<organism evidence="2 3">
    <name type="scientific">Methanobacterium formicicum (strain DSM 3637 / PP1)</name>
    <dbReference type="NCBI Taxonomy" id="1204725"/>
    <lineage>
        <taxon>Archaea</taxon>
        <taxon>Methanobacteriati</taxon>
        <taxon>Methanobacteriota</taxon>
        <taxon>Methanomada group</taxon>
        <taxon>Methanobacteria</taxon>
        <taxon>Methanobacteriales</taxon>
        <taxon>Methanobacteriaceae</taxon>
        <taxon>Methanobacterium</taxon>
    </lineage>
</organism>
<feature type="transmembrane region" description="Helical" evidence="1">
    <location>
        <begin position="187"/>
        <end position="206"/>
    </location>
</feature>
<dbReference type="InterPro" id="IPR025098">
    <property type="entry name" value="DUF4013"/>
</dbReference>
<feature type="transmembrane region" description="Helical" evidence="1">
    <location>
        <begin position="101"/>
        <end position="122"/>
    </location>
</feature>
<proteinExistence type="predicted"/>
<evidence type="ECO:0008006" key="4">
    <source>
        <dbReference type="Google" id="ProtNLM"/>
    </source>
</evidence>
<evidence type="ECO:0000256" key="1">
    <source>
        <dbReference type="SAM" id="Phobius"/>
    </source>
</evidence>
<sequence>MFSVKLKSIIKDSIFYSVSDWRNFLVLGLILFLTDHIIGLDDFSPLWGLFGFLIIIILLFLSFMEVGYGFRIVEETVQGSTRPPSFHHPLNLFTHGIKESVILIVYFIIPVILFIFGFAEIVDMTNLDFGPLNTYLTIIIALFFFLCFNITMQGAILTMAHHEGSLRWGFNLTHVFRKIRSVGLKNMVVVSFITIVILYIVRGLIFDTLHGIPYLGSTVGDVISTVLIAPFLMIFTTRLLGLIDVPDKSPDEEINDL</sequence>
<keyword evidence="1" id="KW-1133">Transmembrane helix</keyword>
<feature type="transmembrane region" description="Helical" evidence="1">
    <location>
        <begin position="21"/>
        <end position="40"/>
    </location>
</feature>
<dbReference type="EMBL" id="AMPO01000003">
    <property type="protein sequence ID" value="EKF86117.1"/>
    <property type="molecule type" value="Genomic_DNA"/>
</dbReference>
<dbReference type="Pfam" id="PF13197">
    <property type="entry name" value="DUF4013"/>
    <property type="match status" value="1"/>
</dbReference>
<keyword evidence="1" id="KW-0472">Membrane</keyword>
<accession>K2R4G4</accession>
<name>K2R4G4_METFP</name>
<comment type="caution">
    <text evidence="2">The sequence shown here is derived from an EMBL/GenBank/DDBJ whole genome shotgun (WGS) entry which is preliminary data.</text>
</comment>
<keyword evidence="3" id="KW-1185">Reference proteome</keyword>
<dbReference type="AlphaFoldDB" id="K2R4G4"/>
<dbReference type="Proteomes" id="UP000007360">
    <property type="component" value="Unassembled WGS sequence"/>
</dbReference>
<evidence type="ECO:0000313" key="3">
    <source>
        <dbReference type="Proteomes" id="UP000007360"/>
    </source>
</evidence>
<reference evidence="2 3" key="1">
    <citation type="journal article" date="2012" name="J. Bacteriol.">
        <title>Draft genome sequence of Methanobacterium formicicum DSM 3637, an archaebacterium isolated from the methane producer amoeba Pelomyxa palustris.</title>
        <authorList>
            <person name="Gutierrez G."/>
        </authorList>
    </citation>
    <scope>NUCLEOTIDE SEQUENCE [LARGE SCALE GENOMIC DNA]</scope>
    <source>
        <strain evidence="3">DSM 3637 / PP1</strain>
    </source>
</reference>
<feature type="transmembrane region" description="Helical" evidence="1">
    <location>
        <begin position="134"/>
        <end position="157"/>
    </location>
</feature>
<protein>
    <recommendedName>
        <fullName evidence="4">DUF4013 domain-containing protein</fullName>
    </recommendedName>
</protein>
<gene>
    <name evidence="2" type="ORF">A994_04155</name>
</gene>
<keyword evidence="1" id="KW-0812">Transmembrane</keyword>
<feature type="transmembrane region" description="Helical" evidence="1">
    <location>
        <begin position="212"/>
        <end position="235"/>
    </location>
</feature>
<feature type="transmembrane region" description="Helical" evidence="1">
    <location>
        <begin position="46"/>
        <end position="64"/>
    </location>
</feature>
<evidence type="ECO:0000313" key="2">
    <source>
        <dbReference type="EMBL" id="EKF86117.1"/>
    </source>
</evidence>